<dbReference type="PIRSF" id="PIRSF017082">
    <property type="entry name" value="YflP"/>
    <property type="match status" value="1"/>
</dbReference>
<sequence>MNMLRPTLRRKVRRLFRQILPAFALCMALPKAMAADSYPSHPLVLINPYAVGGPADLLGRALAKELGEILGQSVIVENKPGGGASIGTAYVAKAAPDGYTMLLGTAAAHTVTPMATKVPYKGIEDFEFVGMVANVPNILTVYPSVPAQNLKEFIALAKSQPGKFNYASAGMGSSPHIAAEMFKHYANVDLVHVPYKGAAPAVNDLVAGTVAVGLLNISAVLPFIKSGKLRALAYANTERSPDLPNVPTFAESGLPDMVSGSWYSLAVPAGTPAAIVDKLAQALKAVQERPEFKKILAAQNAIVMPQQKQQATDYIRADGMRLAELVKATGMKLQE</sequence>
<dbReference type="Proteomes" id="UP000091926">
    <property type="component" value="Chromosome"/>
</dbReference>
<accession>A0A193GDY2</accession>
<dbReference type="Gene3D" id="3.40.190.10">
    <property type="entry name" value="Periplasmic binding protein-like II"/>
    <property type="match status" value="1"/>
</dbReference>
<gene>
    <name evidence="3" type="ORF">BAU07_12590</name>
</gene>
<reference evidence="3 4" key="1">
    <citation type="submission" date="2016-06" db="EMBL/GenBank/DDBJ databases">
        <title>Complete genome sequences of Bordetella bronchialis and Bordetella flabilis.</title>
        <authorList>
            <person name="LiPuma J.J."/>
            <person name="Spilker T."/>
        </authorList>
    </citation>
    <scope>NUCLEOTIDE SEQUENCE [LARGE SCALE GENOMIC DNA]</scope>
    <source>
        <strain evidence="3 4">AU10664</strain>
    </source>
</reference>
<name>A0A193GDY2_9BORD</name>
<dbReference type="KEGG" id="bfz:BAU07_12590"/>
<feature type="chain" id="PRO_5008258855" description="ABC transporter substrate-binding protein" evidence="2">
    <location>
        <begin position="35"/>
        <end position="335"/>
    </location>
</feature>
<dbReference type="PANTHER" id="PTHR42928:SF5">
    <property type="entry name" value="BLR1237 PROTEIN"/>
    <property type="match status" value="1"/>
</dbReference>
<dbReference type="InterPro" id="IPR005064">
    <property type="entry name" value="BUG"/>
</dbReference>
<dbReference type="AlphaFoldDB" id="A0A193GDY2"/>
<organism evidence="3 4">
    <name type="scientific">Bordetella flabilis</name>
    <dbReference type="NCBI Taxonomy" id="463014"/>
    <lineage>
        <taxon>Bacteria</taxon>
        <taxon>Pseudomonadati</taxon>
        <taxon>Pseudomonadota</taxon>
        <taxon>Betaproteobacteria</taxon>
        <taxon>Burkholderiales</taxon>
        <taxon>Alcaligenaceae</taxon>
        <taxon>Bordetella</taxon>
    </lineage>
</organism>
<comment type="similarity">
    <text evidence="1">Belongs to the UPF0065 (bug) family.</text>
</comment>
<feature type="signal peptide" evidence="2">
    <location>
        <begin position="1"/>
        <end position="34"/>
    </location>
</feature>
<dbReference type="Gene3D" id="3.40.190.150">
    <property type="entry name" value="Bordetella uptake gene, domain 1"/>
    <property type="match status" value="1"/>
</dbReference>
<evidence type="ECO:0000256" key="1">
    <source>
        <dbReference type="ARBA" id="ARBA00006987"/>
    </source>
</evidence>
<evidence type="ECO:0000313" key="3">
    <source>
        <dbReference type="EMBL" id="ANN77823.1"/>
    </source>
</evidence>
<protein>
    <recommendedName>
        <fullName evidence="5">ABC transporter substrate-binding protein</fullName>
    </recommendedName>
</protein>
<evidence type="ECO:0000313" key="4">
    <source>
        <dbReference type="Proteomes" id="UP000091926"/>
    </source>
</evidence>
<dbReference type="CDD" id="cd07012">
    <property type="entry name" value="PBP2_Bug_TTT"/>
    <property type="match status" value="1"/>
</dbReference>
<keyword evidence="4" id="KW-1185">Reference proteome</keyword>
<dbReference type="InterPro" id="IPR042100">
    <property type="entry name" value="Bug_dom1"/>
</dbReference>
<keyword evidence="2" id="KW-0732">Signal</keyword>
<dbReference type="PANTHER" id="PTHR42928">
    <property type="entry name" value="TRICARBOXYLATE-BINDING PROTEIN"/>
    <property type="match status" value="1"/>
</dbReference>
<dbReference type="Pfam" id="PF03401">
    <property type="entry name" value="TctC"/>
    <property type="match status" value="1"/>
</dbReference>
<dbReference type="STRING" id="463014.BAU07_12590"/>
<dbReference type="RefSeq" id="WP_066658114.1">
    <property type="nucleotide sequence ID" value="NZ_CBCSCL010000001.1"/>
</dbReference>
<dbReference type="EMBL" id="CP016172">
    <property type="protein sequence ID" value="ANN77823.1"/>
    <property type="molecule type" value="Genomic_DNA"/>
</dbReference>
<evidence type="ECO:0008006" key="5">
    <source>
        <dbReference type="Google" id="ProtNLM"/>
    </source>
</evidence>
<proteinExistence type="inferred from homology"/>
<dbReference type="SUPFAM" id="SSF53850">
    <property type="entry name" value="Periplasmic binding protein-like II"/>
    <property type="match status" value="1"/>
</dbReference>
<evidence type="ECO:0000256" key="2">
    <source>
        <dbReference type="SAM" id="SignalP"/>
    </source>
</evidence>